<dbReference type="RefSeq" id="WP_227181621.1">
    <property type="nucleotide sequence ID" value="NZ_JAJBZT010000009.1"/>
</dbReference>
<keyword evidence="3" id="KW-0238">DNA-binding</keyword>
<dbReference type="InterPro" id="IPR000847">
    <property type="entry name" value="LysR_HTH_N"/>
</dbReference>
<dbReference type="NCBIfam" id="TIGR03418">
    <property type="entry name" value="chol_sulf_TF"/>
    <property type="match status" value="1"/>
</dbReference>
<feature type="domain" description="HTH lysR-type" evidence="5">
    <location>
        <begin position="8"/>
        <end position="65"/>
    </location>
</feature>
<dbReference type="InterPro" id="IPR005119">
    <property type="entry name" value="LysR_subst-bd"/>
</dbReference>
<dbReference type="SUPFAM" id="SSF46785">
    <property type="entry name" value="Winged helix' DNA-binding domain"/>
    <property type="match status" value="1"/>
</dbReference>
<evidence type="ECO:0000256" key="4">
    <source>
        <dbReference type="ARBA" id="ARBA00023163"/>
    </source>
</evidence>
<dbReference type="Pfam" id="PF03466">
    <property type="entry name" value="LysR_substrate"/>
    <property type="match status" value="1"/>
</dbReference>
<dbReference type="SUPFAM" id="SSF53850">
    <property type="entry name" value="Periplasmic binding protein-like II"/>
    <property type="match status" value="1"/>
</dbReference>
<evidence type="ECO:0000256" key="1">
    <source>
        <dbReference type="ARBA" id="ARBA00009437"/>
    </source>
</evidence>
<dbReference type="PRINTS" id="PR00039">
    <property type="entry name" value="HTHLYSR"/>
</dbReference>
<dbReference type="InterPro" id="IPR036388">
    <property type="entry name" value="WH-like_DNA-bd_sf"/>
</dbReference>
<reference evidence="6" key="1">
    <citation type="submission" date="2021-10" db="EMBL/GenBank/DDBJ databases">
        <title>The complete genome sequence of Leeia sp. TBRC 13508.</title>
        <authorList>
            <person name="Charoenyingcharoen P."/>
            <person name="Yukphan P."/>
        </authorList>
    </citation>
    <scope>NUCLEOTIDE SEQUENCE</scope>
    <source>
        <strain evidence="6">TBRC 13508</strain>
    </source>
</reference>
<keyword evidence="2" id="KW-0805">Transcription regulation</keyword>
<dbReference type="Gene3D" id="1.10.10.10">
    <property type="entry name" value="Winged helix-like DNA-binding domain superfamily/Winged helix DNA-binding domain"/>
    <property type="match status" value="1"/>
</dbReference>
<comment type="caution">
    <text evidence="6">The sequence shown here is derived from an EMBL/GenBank/DDBJ whole genome shotgun (WGS) entry which is preliminary data.</text>
</comment>
<sequence length="302" mass="33830">MANLQEIPGLQALQYFESAARHLNFTTAAQELGTTQPAISARIQQLESRLGVPLFKRQHRGVVLTPDGARLMQAVQEGLGIIANVTEDILARQKKPVLTVATDFGFAAYWLMPRLGALRDFIPDLDVRIVTSQQAIDIRDGMVDVAIAFGEGNWPGCVAEKLLPEQVIPVCTQVFKETKGLDQMAAWADIPLIHLERPNPVRWLGWDDWYSSHHWPIHHQGHDVTFNNYPLVIQGAMAGQGVALGWVPLVQDLLQHGQLVRAYDEPLETERGYFIVLREDTRLAGYIKLFRDWIRGACGVGR</sequence>
<evidence type="ECO:0000256" key="2">
    <source>
        <dbReference type="ARBA" id="ARBA00023015"/>
    </source>
</evidence>
<organism evidence="6 7">
    <name type="scientific">Leeia speluncae</name>
    <dbReference type="NCBI Taxonomy" id="2884804"/>
    <lineage>
        <taxon>Bacteria</taxon>
        <taxon>Pseudomonadati</taxon>
        <taxon>Pseudomonadota</taxon>
        <taxon>Betaproteobacteria</taxon>
        <taxon>Neisseriales</taxon>
        <taxon>Leeiaceae</taxon>
        <taxon>Leeia</taxon>
    </lineage>
</organism>
<dbReference type="Proteomes" id="UP001165395">
    <property type="component" value="Unassembled WGS sequence"/>
</dbReference>
<keyword evidence="4" id="KW-0804">Transcription</keyword>
<evidence type="ECO:0000313" key="7">
    <source>
        <dbReference type="Proteomes" id="UP001165395"/>
    </source>
</evidence>
<comment type="similarity">
    <text evidence="1">Belongs to the LysR transcriptional regulatory family.</text>
</comment>
<name>A0ABS8D9F1_9NEIS</name>
<dbReference type="PANTHER" id="PTHR30537">
    <property type="entry name" value="HTH-TYPE TRANSCRIPTIONAL REGULATOR"/>
    <property type="match status" value="1"/>
</dbReference>
<dbReference type="InterPro" id="IPR058163">
    <property type="entry name" value="LysR-type_TF_proteobact-type"/>
</dbReference>
<gene>
    <name evidence="6" type="ORF">LIN78_14750</name>
</gene>
<dbReference type="InterPro" id="IPR036390">
    <property type="entry name" value="WH_DNA-bd_sf"/>
</dbReference>
<evidence type="ECO:0000256" key="3">
    <source>
        <dbReference type="ARBA" id="ARBA00023125"/>
    </source>
</evidence>
<evidence type="ECO:0000259" key="5">
    <source>
        <dbReference type="PROSITE" id="PS50931"/>
    </source>
</evidence>
<dbReference type="EMBL" id="JAJBZT010000009">
    <property type="protein sequence ID" value="MCB6184804.1"/>
    <property type="molecule type" value="Genomic_DNA"/>
</dbReference>
<dbReference type="InterPro" id="IPR017786">
    <property type="entry name" value="TF_choline_sulphate-util"/>
</dbReference>
<protein>
    <submittedName>
        <fullName evidence="6">LysR family transcriptional regulator</fullName>
    </submittedName>
</protein>
<dbReference type="Gene3D" id="3.40.190.10">
    <property type="entry name" value="Periplasmic binding protein-like II"/>
    <property type="match status" value="2"/>
</dbReference>
<evidence type="ECO:0000313" key="6">
    <source>
        <dbReference type="EMBL" id="MCB6184804.1"/>
    </source>
</evidence>
<dbReference type="PROSITE" id="PS50931">
    <property type="entry name" value="HTH_LYSR"/>
    <property type="match status" value="1"/>
</dbReference>
<proteinExistence type="inferred from homology"/>
<dbReference type="PANTHER" id="PTHR30537:SF26">
    <property type="entry name" value="GLYCINE CLEAVAGE SYSTEM TRANSCRIPTIONAL ACTIVATOR"/>
    <property type="match status" value="1"/>
</dbReference>
<accession>A0ABS8D9F1</accession>
<dbReference type="CDD" id="cd08432">
    <property type="entry name" value="PBP2_GcdR_TrpI_HvrB_AmpR_like"/>
    <property type="match status" value="1"/>
</dbReference>
<keyword evidence="7" id="KW-1185">Reference proteome</keyword>
<dbReference type="Pfam" id="PF00126">
    <property type="entry name" value="HTH_1"/>
    <property type="match status" value="1"/>
</dbReference>